<dbReference type="RefSeq" id="WP_116695376.1">
    <property type="nucleotide sequence ID" value="NZ_QEHR01000010.1"/>
</dbReference>
<sequence>MLKYIFSCFICIASLQAQTFNKAKLDSLFSVIEANNKGMGGFSIFSNGEEVYNKSFGFSDVATQAKANDLTKYRIGSISKTYTAAIIMQLVEERKINVNTLLSKYFPTVPNADKITVESLLRHKSGLFNITQTKDLRAWVEQPQSRKKMIERIIDNGTNFEPNEKTQYSNTNFVLLSYIAEEVEMKDFATILDERIIKPLNLKRTEYGKPIKPSNNEALPYIFENSEWKEIKLQTNMSIPMGAGAVVSTATELNQFFTSMFTGTLLSTASLRAMINAEEGMGLGLMKLPLEDKEVYGHGGSIDGFQAFSAYFPAENVSMSLTTNNLYTQVSGVFLGAVKIYFEMNYTLPDFSPKETIEVTSEQLDTYLGTYGSSAFPIDIYITKDGDTLIAQGEGQPRFPLDAVGPHIFYSESVMIKLTFQPKENKLIVHQGGQTYELSRE</sequence>
<keyword evidence="1" id="KW-0732">Signal</keyword>
<dbReference type="Gene3D" id="3.40.710.10">
    <property type="entry name" value="DD-peptidase/beta-lactamase superfamily"/>
    <property type="match status" value="1"/>
</dbReference>
<gene>
    <name evidence="3" type="ORF">DDV96_13885</name>
</gene>
<feature type="signal peptide" evidence="1">
    <location>
        <begin position="1"/>
        <end position="19"/>
    </location>
</feature>
<dbReference type="PANTHER" id="PTHR46825">
    <property type="entry name" value="D-ALANYL-D-ALANINE-CARBOXYPEPTIDASE/ENDOPEPTIDASE AMPH"/>
    <property type="match status" value="1"/>
</dbReference>
<keyword evidence="4" id="KW-1185">Reference proteome</keyword>
<evidence type="ECO:0000256" key="1">
    <source>
        <dbReference type="SAM" id="SignalP"/>
    </source>
</evidence>
<dbReference type="SUPFAM" id="SSF56601">
    <property type="entry name" value="beta-lactamase/transpeptidase-like"/>
    <property type="match status" value="1"/>
</dbReference>
<accession>A0A2U0HWE5</accession>
<name>A0A2U0HWE5_9FLAO</name>
<comment type="caution">
    <text evidence="3">The sequence shown here is derived from an EMBL/GenBank/DDBJ whole genome shotgun (WGS) entry which is preliminary data.</text>
</comment>
<dbReference type="InterPro" id="IPR001466">
    <property type="entry name" value="Beta-lactam-related"/>
</dbReference>
<protein>
    <submittedName>
        <fullName evidence="3">Peptidase</fullName>
    </submittedName>
</protein>
<dbReference type="Pfam" id="PF00144">
    <property type="entry name" value="Beta-lactamase"/>
    <property type="match status" value="1"/>
</dbReference>
<proteinExistence type="predicted"/>
<dbReference type="PANTHER" id="PTHR46825:SF9">
    <property type="entry name" value="BETA-LACTAMASE-RELATED DOMAIN-CONTAINING PROTEIN"/>
    <property type="match status" value="1"/>
</dbReference>
<evidence type="ECO:0000313" key="4">
    <source>
        <dbReference type="Proteomes" id="UP000245962"/>
    </source>
</evidence>
<organism evidence="3 4">
    <name type="scientific">Marixanthomonas spongiae</name>
    <dbReference type="NCBI Taxonomy" id="2174845"/>
    <lineage>
        <taxon>Bacteria</taxon>
        <taxon>Pseudomonadati</taxon>
        <taxon>Bacteroidota</taxon>
        <taxon>Flavobacteriia</taxon>
        <taxon>Flavobacteriales</taxon>
        <taxon>Flavobacteriaceae</taxon>
        <taxon>Marixanthomonas</taxon>
    </lineage>
</organism>
<feature type="domain" description="Beta-lactamase-related" evidence="2">
    <location>
        <begin position="43"/>
        <end position="329"/>
    </location>
</feature>
<reference evidence="3 4" key="1">
    <citation type="submission" date="2018-04" db="EMBL/GenBank/DDBJ databases">
        <title>Marixanthomonas spongiae HN-E44 sp. nov., isolated from a marine sponge.</title>
        <authorList>
            <person name="Luo L."/>
            <person name="Zhuang L."/>
        </authorList>
    </citation>
    <scope>NUCLEOTIDE SEQUENCE [LARGE SCALE GENOMIC DNA]</scope>
    <source>
        <strain evidence="3 4">HN-E44</strain>
    </source>
</reference>
<evidence type="ECO:0000313" key="3">
    <source>
        <dbReference type="EMBL" id="PVW13193.1"/>
    </source>
</evidence>
<feature type="chain" id="PRO_5015476364" evidence="1">
    <location>
        <begin position="20"/>
        <end position="441"/>
    </location>
</feature>
<dbReference type="InterPro" id="IPR012338">
    <property type="entry name" value="Beta-lactam/transpept-like"/>
</dbReference>
<dbReference type="AlphaFoldDB" id="A0A2U0HWE5"/>
<dbReference type="OrthoDB" id="9793489at2"/>
<dbReference type="InterPro" id="IPR050491">
    <property type="entry name" value="AmpC-like"/>
</dbReference>
<dbReference type="Proteomes" id="UP000245962">
    <property type="component" value="Unassembled WGS sequence"/>
</dbReference>
<dbReference type="EMBL" id="QEHR01000010">
    <property type="protein sequence ID" value="PVW13193.1"/>
    <property type="molecule type" value="Genomic_DNA"/>
</dbReference>
<evidence type="ECO:0000259" key="2">
    <source>
        <dbReference type="Pfam" id="PF00144"/>
    </source>
</evidence>